<dbReference type="InterPro" id="IPR012029">
    <property type="entry name" value="UCP006557"/>
</dbReference>
<evidence type="ECO:0008006" key="2">
    <source>
        <dbReference type="Google" id="ProtNLM"/>
    </source>
</evidence>
<reference evidence="1" key="1">
    <citation type="journal article" date="2015" name="Proc. Natl. Acad. Sci. U.S.A.">
        <title>Networks of energetic and metabolic interactions define dynamics in microbial communities.</title>
        <authorList>
            <person name="Embree M."/>
            <person name="Liu J.K."/>
            <person name="Al-Bassam M.M."/>
            <person name="Zengler K."/>
        </authorList>
    </citation>
    <scope>NUCLEOTIDE SEQUENCE</scope>
</reference>
<evidence type="ECO:0000313" key="1">
    <source>
        <dbReference type="EMBL" id="KUG19036.1"/>
    </source>
</evidence>
<comment type="caution">
    <text evidence="1">The sequence shown here is derived from an EMBL/GenBank/DDBJ whole genome shotgun (WGS) entry which is preliminary data.</text>
</comment>
<accession>A0A0W8FDT9</accession>
<protein>
    <recommendedName>
        <fullName evidence="2">DUF2111 domain-containing protein</fullName>
    </recommendedName>
</protein>
<name>A0A0W8FDT9_9ZZZZ</name>
<dbReference type="Pfam" id="PF09884">
    <property type="entry name" value="DUF2111"/>
    <property type="match status" value="1"/>
</dbReference>
<sequence length="142" mass="15282">MTMNQYIVSASSTARDFVPIMMCVHDLLGQLPVTARSRDHQGVRIEGGRVVDDSYTGPILEEVICDNVVKRVTPPSGSYRGIPVIVAPIRDDEGNAIGAMGVVDVTGIFDLAGLMEQHAMIKKQVCGSDPCPRPEESTGAKR</sequence>
<organism evidence="1">
    <name type="scientific">hydrocarbon metagenome</name>
    <dbReference type="NCBI Taxonomy" id="938273"/>
    <lineage>
        <taxon>unclassified sequences</taxon>
        <taxon>metagenomes</taxon>
        <taxon>ecological metagenomes</taxon>
    </lineage>
</organism>
<dbReference type="EMBL" id="LNQE01001334">
    <property type="protein sequence ID" value="KUG19036.1"/>
    <property type="molecule type" value="Genomic_DNA"/>
</dbReference>
<dbReference type="AlphaFoldDB" id="A0A0W8FDT9"/>
<gene>
    <name evidence="1" type="ORF">ASZ90_011241</name>
</gene>
<proteinExistence type="predicted"/>